<evidence type="ECO:0000256" key="5">
    <source>
        <dbReference type="ARBA" id="ARBA00023163"/>
    </source>
</evidence>
<keyword evidence="4" id="KW-0731">Sigma factor</keyword>
<evidence type="ECO:0000256" key="3">
    <source>
        <dbReference type="ARBA" id="ARBA00023015"/>
    </source>
</evidence>
<evidence type="ECO:0000256" key="2">
    <source>
        <dbReference type="ARBA" id="ARBA00011344"/>
    </source>
</evidence>
<evidence type="ECO:0000256" key="4">
    <source>
        <dbReference type="ARBA" id="ARBA00023082"/>
    </source>
</evidence>
<dbReference type="SUPFAM" id="SSF54427">
    <property type="entry name" value="NTF2-like"/>
    <property type="match status" value="1"/>
</dbReference>
<dbReference type="Gene3D" id="1.10.1740.10">
    <property type="match status" value="1"/>
</dbReference>
<evidence type="ECO:0000313" key="10">
    <source>
        <dbReference type="Proteomes" id="UP001225356"/>
    </source>
</evidence>
<dbReference type="InterPro" id="IPR007627">
    <property type="entry name" value="RNA_pol_sigma70_r2"/>
</dbReference>
<proteinExistence type="inferred from homology"/>
<keyword evidence="10" id="KW-1185">Reference proteome</keyword>
<dbReference type="NCBIfam" id="TIGR02937">
    <property type="entry name" value="sigma70-ECF"/>
    <property type="match status" value="1"/>
</dbReference>
<dbReference type="InterPro" id="IPR013324">
    <property type="entry name" value="RNA_pol_sigma_r3/r4-like"/>
</dbReference>
<dbReference type="RefSeq" id="WP_307566265.1">
    <property type="nucleotide sequence ID" value="NZ_JAUSQU010000001.1"/>
</dbReference>
<gene>
    <name evidence="9" type="ORF">J2853_007981</name>
</gene>
<dbReference type="Proteomes" id="UP001225356">
    <property type="component" value="Unassembled WGS sequence"/>
</dbReference>
<dbReference type="InterPro" id="IPR014305">
    <property type="entry name" value="RNA_pol_sigma-G_actinobac"/>
</dbReference>
<feature type="domain" description="SnoaL-like" evidence="8">
    <location>
        <begin position="208"/>
        <end position="256"/>
    </location>
</feature>
<dbReference type="Pfam" id="PF12680">
    <property type="entry name" value="SnoaL_2"/>
    <property type="match status" value="1"/>
</dbReference>
<evidence type="ECO:0000259" key="7">
    <source>
        <dbReference type="Pfam" id="PF08281"/>
    </source>
</evidence>
<dbReference type="Pfam" id="PF04542">
    <property type="entry name" value="Sigma70_r2"/>
    <property type="match status" value="1"/>
</dbReference>
<dbReference type="PANTHER" id="PTHR43133">
    <property type="entry name" value="RNA POLYMERASE ECF-TYPE SIGMA FACTO"/>
    <property type="match status" value="1"/>
</dbReference>
<evidence type="ECO:0000256" key="1">
    <source>
        <dbReference type="ARBA" id="ARBA00010641"/>
    </source>
</evidence>
<dbReference type="EMBL" id="JAUSQU010000001">
    <property type="protein sequence ID" value="MDP9848770.1"/>
    <property type="molecule type" value="Genomic_DNA"/>
</dbReference>
<keyword evidence="3" id="KW-0805">Transcription regulation</keyword>
<dbReference type="NCBIfam" id="TIGR02960">
    <property type="entry name" value="SigX5"/>
    <property type="match status" value="1"/>
</dbReference>
<keyword evidence="5" id="KW-0804">Transcription</keyword>
<dbReference type="NCBIfam" id="NF006089">
    <property type="entry name" value="PRK08241.1"/>
    <property type="match status" value="1"/>
</dbReference>
<feature type="domain" description="RNA polymerase sigma factor 70 region 4 type 2" evidence="7">
    <location>
        <begin position="133"/>
        <end position="185"/>
    </location>
</feature>
<sequence length="333" mass="37000">MAETLTGEGSRLEPFRAELTGYCYRLLGSGFEAEDAVQETLLRAWRSFDRYDEQRASLRTWLYSIATNICLDMLRSTQRRALAMDLSRAADAGPSVGEPVPERVWIQPVPDGLVLPMDGDPEEVAVRRETIRLAFVAALQHLPPRQRVVLILRDVLRWKAGEVATLLETTVASVTSALQRARSTLKAVDVMPGEPFRPSDPAQRELLTRYCAAFERHDITALVALLHEDATMSMPPFAWWLRGRDRIRQALLDPDASCAGARLVPVAANGSPAFWQTRPGPDGVHAPFGLVFLDVFEGLVRGITTYLDADRLIPLFGAPADSPRTPHPFPSHR</sequence>
<dbReference type="Gene3D" id="3.10.450.50">
    <property type="match status" value="1"/>
</dbReference>
<dbReference type="SUPFAM" id="SSF88659">
    <property type="entry name" value="Sigma3 and sigma4 domains of RNA polymerase sigma factors"/>
    <property type="match status" value="1"/>
</dbReference>
<dbReference type="InterPro" id="IPR013325">
    <property type="entry name" value="RNA_pol_sigma_r2"/>
</dbReference>
<dbReference type="Pfam" id="PF08281">
    <property type="entry name" value="Sigma70_r4_2"/>
    <property type="match status" value="1"/>
</dbReference>
<dbReference type="PANTHER" id="PTHR43133:SF65">
    <property type="entry name" value="ECF RNA POLYMERASE SIGMA FACTOR SIGG"/>
    <property type="match status" value="1"/>
</dbReference>
<feature type="domain" description="RNA polymerase sigma-70 region 2" evidence="6">
    <location>
        <begin position="16"/>
        <end position="80"/>
    </location>
</feature>
<dbReference type="SUPFAM" id="SSF88946">
    <property type="entry name" value="Sigma2 domain of RNA polymerase sigma factors"/>
    <property type="match status" value="1"/>
</dbReference>
<dbReference type="InterPro" id="IPR032710">
    <property type="entry name" value="NTF2-like_dom_sf"/>
</dbReference>
<dbReference type="InterPro" id="IPR039425">
    <property type="entry name" value="RNA_pol_sigma-70-like"/>
</dbReference>
<evidence type="ECO:0000313" key="9">
    <source>
        <dbReference type="EMBL" id="MDP9848770.1"/>
    </source>
</evidence>
<comment type="caution">
    <text evidence="9">The sequence shown here is derived from an EMBL/GenBank/DDBJ whole genome shotgun (WGS) entry which is preliminary data.</text>
</comment>
<organism evidence="9 10">
    <name type="scientific">Streptosporangium lutulentum</name>
    <dbReference type="NCBI Taxonomy" id="1461250"/>
    <lineage>
        <taxon>Bacteria</taxon>
        <taxon>Bacillati</taxon>
        <taxon>Actinomycetota</taxon>
        <taxon>Actinomycetes</taxon>
        <taxon>Streptosporangiales</taxon>
        <taxon>Streptosporangiaceae</taxon>
        <taxon>Streptosporangium</taxon>
    </lineage>
</organism>
<dbReference type="Gene3D" id="1.10.10.10">
    <property type="entry name" value="Winged helix-like DNA-binding domain superfamily/Winged helix DNA-binding domain"/>
    <property type="match status" value="1"/>
</dbReference>
<accession>A0ABT9QPT2</accession>
<comment type="subunit">
    <text evidence="2">Interacts transiently with the RNA polymerase catalytic core formed by RpoA, RpoB, RpoC and RpoZ (2 alpha, 1 beta, 1 beta' and 1 omega subunit) to form the RNA polymerase holoenzyme that can initiate transcription.</text>
</comment>
<dbReference type="InterPro" id="IPR036388">
    <property type="entry name" value="WH-like_DNA-bd_sf"/>
</dbReference>
<dbReference type="InterPro" id="IPR013249">
    <property type="entry name" value="RNA_pol_sigma70_r4_t2"/>
</dbReference>
<protein>
    <submittedName>
        <fullName evidence="9">RNA polymerase sigma-70 factor (ECF subfamily)</fullName>
    </submittedName>
</protein>
<dbReference type="InterPro" id="IPR037401">
    <property type="entry name" value="SnoaL-like"/>
</dbReference>
<dbReference type="InterPro" id="IPR014284">
    <property type="entry name" value="RNA_pol_sigma-70_dom"/>
</dbReference>
<reference evidence="9 10" key="1">
    <citation type="submission" date="2023-07" db="EMBL/GenBank/DDBJ databases">
        <title>Sequencing the genomes of 1000 actinobacteria strains.</title>
        <authorList>
            <person name="Klenk H.-P."/>
        </authorList>
    </citation>
    <scope>NUCLEOTIDE SEQUENCE [LARGE SCALE GENOMIC DNA]</scope>
    <source>
        <strain evidence="9 10">DSM 46740</strain>
    </source>
</reference>
<comment type="similarity">
    <text evidence="1">Belongs to the sigma-70 factor family. ECF subfamily.</text>
</comment>
<evidence type="ECO:0000259" key="8">
    <source>
        <dbReference type="Pfam" id="PF12680"/>
    </source>
</evidence>
<evidence type="ECO:0000259" key="6">
    <source>
        <dbReference type="Pfam" id="PF04542"/>
    </source>
</evidence>
<name>A0ABT9QPT2_9ACTN</name>